<evidence type="ECO:0000256" key="2">
    <source>
        <dbReference type="ARBA" id="ARBA00022448"/>
    </source>
</evidence>
<dbReference type="RefSeq" id="WP_208813713.1">
    <property type="nucleotide sequence ID" value="NZ_WVUH01000086.1"/>
</dbReference>
<comment type="subcellular location">
    <subcellularLocation>
        <location evidence="1 7">Cell membrane</location>
        <topology evidence="1 7">Multi-pass membrane protein</topology>
    </subcellularLocation>
</comment>
<gene>
    <name evidence="9" type="ORF">GSF22_12475</name>
</gene>
<sequence length="106" mass="10733">MAYLFLAIAISAEVAGTSILKATEGFTRLWPTVGLIAAYATSFVCLAQAVREIPVGVAYAMWSGLGTAAIVAIGATFLGEPLTLTKVVGVGIIIAGVVLLNLGGAH</sequence>
<evidence type="ECO:0000313" key="9">
    <source>
        <dbReference type="EMBL" id="MBO4206812.1"/>
    </source>
</evidence>
<dbReference type="InterPro" id="IPR000390">
    <property type="entry name" value="Small_drug/metabolite_transptr"/>
</dbReference>
<evidence type="ECO:0000256" key="7">
    <source>
        <dbReference type="RuleBase" id="RU003942"/>
    </source>
</evidence>
<evidence type="ECO:0000256" key="1">
    <source>
        <dbReference type="ARBA" id="ARBA00004651"/>
    </source>
</evidence>
<dbReference type="Gene3D" id="1.10.3730.20">
    <property type="match status" value="1"/>
</dbReference>
<keyword evidence="2" id="KW-0813">Transport</keyword>
<dbReference type="InterPro" id="IPR037185">
    <property type="entry name" value="EmrE-like"/>
</dbReference>
<keyword evidence="3" id="KW-1003">Cell membrane</keyword>
<evidence type="ECO:0000256" key="6">
    <source>
        <dbReference type="ARBA" id="ARBA00023136"/>
    </source>
</evidence>
<dbReference type="Proteomes" id="UP000823521">
    <property type="component" value="Unassembled WGS sequence"/>
</dbReference>
<feature type="transmembrane region" description="Helical" evidence="8">
    <location>
        <begin position="57"/>
        <end position="78"/>
    </location>
</feature>
<accession>A0ABS3VQN1</accession>
<keyword evidence="4 7" id="KW-0812">Transmembrane</keyword>
<evidence type="ECO:0000256" key="8">
    <source>
        <dbReference type="SAM" id="Phobius"/>
    </source>
</evidence>
<keyword evidence="10" id="KW-1185">Reference proteome</keyword>
<dbReference type="Pfam" id="PF00893">
    <property type="entry name" value="Multi_Drug_Res"/>
    <property type="match status" value="1"/>
</dbReference>
<keyword evidence="6 8" id="KW-0472">Membrane</keyword>
<evidence type="ECO:0000256" key="4">
    <source>
        <dbReference type="ARBA" id="ARBA00022692"/>
    </source>
</evidence>
<comment type="similarity">
    <text evidence="7">Belongs to the drug/metabolite transporter (DMT) superfamily. Small multidrug resistance (SMR) (TC 2.A.7.1) family.</text>
</comment>
<feature type="transmembrane region" description="Helical" evidence="8">
    <location>
        <begin position="84"/>
        <end position="103"/>
    </location>
</feature>
<dbReference type="PANTHER" id="PTHR30561">
    <property type="entry name" value="SMR FAMILY PROTON-DEPENDENT DRUG EFFLUX TRANSPORTER SUGE"/>
    <property type="match status" value="1"/>
</dbReference>
<evidence type="ECO:0000313" key="10">
    <source>
        <dbReference type="Proteomes" id="UP000823521"/>
    </source>
</evidence>
<dbReference type="InterPro" id="IPR045324">
    <property type="entry name" value="Small_multidrug_res"/>
</dbReference>
<organism evidence="9 10">
    <name type="scientific">Micromonospora echinofusca</name>
    <dbReference type="NCBI Taxonomy" id="47858"/>
    <lineage>
        <taxon>Bacteria</taxon>
        <taxon>Bacillati</taxon>
        <taxon>Actinomycetota</taxon>
        <taxon>Actinomycetes</taxon>
        <taxon>Micromonosporales</taxon>
        <taxon>Micromonosporaceae</taxon>
        <taxon>Micromonospora</taxon>
    </lineage>
</organism>
<evidence type="ECO:0000256" key="3">
    <source>
        <dbReference type="ARBA" id="ARBA00022475"/>
    </source>
</evidence>
<comment type="caution">
    <text evidence="9">The sequence shown here is derived from an EMBL/GenBank/DDBJ whole genome shotgun (WGS) entry which is preliminary data.</text>
</comment>
<proteinExistence type="inferred from homology"/>
<keyword evidence="5 8" id="KW-1133">Transmembrane helix</keyword>
<dbReference type="SUPFAM" id="SSF103481">
    <property type="entry name" value="Multidrug resistance efflux transporter EmrE"/>
    <property type="match status" value="1"/>
</dbReference>
<dbReference type="PANTHER" id="PTHR30561:SF1">
    <property type="entry name" value="MULTIDRUG TRANSPORTER EMRE"/>
    <property type="match status" value="1"/>
</dbReference>
<name>A0ABS3VQN1_MICEH</name>
<dbReference type="EMBL" id="WVUH01000086">
    <property type="protein sequence ID" value="MBO4206812.1"/>
    <property type="molecule type" value="Genomic_DNA"/>
</dbReference>
<feature type="transmembrane region" description="Helical" evidence="8">
    <location>
        <begin position="32"/>
        <end position="50"/>
    </location>
</feature>
<protein>
    <submittedName>
        <fullName evidence="9">QacE family quaternary ammonium compound efflux SMR transporter</fullName>
    </submittedName>
</protein>
<reference evidence="9 10" key="1">
    <citation type="submission" date="2019-12" db="EMBL/GenBank/DDBJ databases">
        <title>Whole genome sequencing of endophytic Actinobacterium Micromonospora sp. MPMI6T.</title>
        <authorList>
            <person name="Evv R."/>
            <person name="Podile A.R."/>
        </authorList>
    </citation>
    <scope>NUCLEOTIDE SEQUENCE [LARGE SCALE GENOMIC DNA]</scope>
    <source>
        <strain evidence="9 10">MPMI6</strain>
    </source>
</reference>
<evidence type="ECO:0000256" key="5">
    <source>
        <dbReference type="ARBA" id="ARBA00022989"/>
    </source>
</evidence>